<dbReference type="Gene3D" id="3.40.605.10">
    <property type="entry name" value="Aldehyde Dehydrogenase, Chain A, domain 1"/>
    <property type="match status" value="1"/>
</dbReference>
<dbReference type="GO" id="GO:0004350">
    <property type="term" value="F:glutamate-5-semialdehyde dehydrogenase activity"/>
    <property type="evidence" value="ECO:0007669"/>
    <property type="project" value="UniProtKB-EC"/>
</dbReference>
<dbReference type="HAMAP" id="MF_00412">
    <property type="entry name" value="ProA"/>
    <property type="match status" value="1"/>
</dbReference>
<reference evidence="9 10" key="1">
    <citation type="submission" date="2022-07" db="EMBL/GenBank/DDBJ databases">
        <authorList>
            <person name="Li W.-J."/>
            <person name="Deng Q.-Q."/>
        </authorList>
    </citation>
    <scope>NUCLEOTIDE SEQUENCE [LARGE SCALE GENOMIC DNA]</scope>
    <source>
        <strain evidence="9 10">SYSU M60028</strain>
    </source>
</reference>
<dbReference type="EMBL" id="JANCLU010000025">
    <property type="protein sequence ID" value="MCP8940699.1"/>
    <property type="molecule type" value="Genomic_DNA"/>
</dbReference>
<keyword evidence="10" id="KW-1185">Reference proteome</keyword>
<dbReference type="InterPro" id="IPR016162">
    <property type="entry name" value="Ald_DH_N"/>
</dbReference>
<dbReference type="CDD" id="cd07079">
    <property type="entry name" value="ALDH_F18-19_ProA-GPR"/>
    <property type="match status" value="1"/>
</dbReference>
<evidence type="ECO:0000256" key="3">
    <source>
        <dbReference type="ARBA" id="ARBA00022650"/>
    </source>
</evidence>
<feature type="domain" description="Aldehyde dehydrogenase" evidence="8">
    <location>
        <begin position="22"/>
        <end position="291"/>
    </location>
</feature>
<keyword evidence="5 7" id="KW-0560">Oxidoreductase</keyword>
<dbReference type="NCBIfam" id="NF001221">
    <property type="entry name" value="PRK00197.1"/>
    <property type="match status" value="1"/>
</dbReference>
<name>A0ABT1LGX6_9HYPH</name>
<dbReference type="NCBIfam" id="TIGR00407">
    <property type="entry name" value="proA"/>
    <property type="match status" value="1"/>
</dbReference>
<evidence type="ECO:0000256" key="5">
    <source>
        <dbReference type="ARBA" id="ARBA00023002"/>
    </source>
</evidence>
<sequence>MLDKASATLDVATVMRDLGRRARLAARALANAPSATKDAALRHAAAALRGSAAAILAANARDVADAQARGVKGAFLDRLRLDPARLEAVAVALEEVAALADPVGRVLAAWERPNGLKFERVATPLGVVGVIFESRPNVTADAGALCLKAGNAAILRCGSESLRTSLAIAEALRVGLAEAGLPEDAIQLVPTADRAAVGAMLAGLDGQLDVIVPRGGKSLVARVQDEARVPVFAHLEGVCHVFVHAAADLEMARAIVLNAKLRRTGVCGSAETLLVDRACAATHLKPLVTALLDAGCAVRGDAATQAVDPRVTPAAEDDWRAEYLDAIIAVRVVDGLDAAIAHVETYGSHHTDSIVTADDGAAARFLAEVDSAIVLHNASTQFADGGEFGFGAEIGIATGRMHARGPVGVEQLTAFKYRVHGAGQIRP</sequence>
<dbReference type="Proteomes" id="UP001205890">
    <property type="component" value="Unassembled WGS sequence"/>
</dbReference>
<dbReference type="Pfam" id="PF00171">
    <property type="entry name" value="Aldedh"/>
    <property type="match status" value="1"/>
</dbReference>
<dbReference type="InterPro" id="IPR016161">
    <property type="entry name" value="Ald_DH/histidinol_DH"/>
</dbReference>
<comment type="catalytic activity">
    <reaction evidence="6 7">
        <text>L-glutamate 5-semialdehyde + phosphate + NADP(+) = L-glutamyl 5-phosphate + NADPH + H(+)</text>
        <dbReference type="Rhea" id="RHEA:19541"/>
        <dbReference type="ChEBI" id="CHEBI:15378"/>
        <dbReference type="ChEBI" id="CHEBI:43474"/>
        <dbReference type="ChEBI" id="CHEBI:57783"/>
        <dbReference type="ChEBI" id="CHEBI:58066"/>
        <dbReference type="ChEBI" id="CHEBI:58274"/>
        <dbReference type="ChEBI" id="CHEBI:58349"/>
        <dbReference type="EC" id="1.2.1.41"/>
    </reaction>
</comment>
<evidence type="ECO:0000313" key="10">
    <source>
        <dbReference type="Proteomes" id="UP001205890"/>
    </source>
</evidence>
<comment type="caution">
    <text evidence="9">The sequence shown here is derived from an EMBL/GenBank/DDBJ whole genome shotgun (WGS) entry which is preliminary data.</text>
</comment>
<comment type="function">
    <text evidence="7">Catalyzes the NADPH-dependent reduction of L-glutamate 5-phosphate into L-glutamate 5-semialdehyde and phosphate. The product spontaneously undergoes cyclization to form 1-pyrroline-5-carboxylate.</text>
</comment>
<evidence type="ECO:0000256" key="1">
    <source>
        <dbReference type="ARBA" id="ARBA00004985"/>
    </source>
</evidence>
<comment type="subcellular location">
    <subcellularLocation>
        <location evidence="7">Cytoplasm</location>
    </subcellularLocation>
</comment>
<dbReference type="InterPro" id="IPR016163">
    <property type="entry name" value="Ald_DH_C"/>
</dbReference>
<dbReference type="InterPro" id="IPR012134">
    <property type="entry name" value="Glu-5-SA_DH"/>
</dbReference>
<proteinExistence type="inferred from homology"/>
<dbReference type="InterPro" id="IPR015590">
    <property type="entry name" value="Aldehyde_DH_dom"/>
</dbReference>
<dbReference type="SUPFAM" id="SSF53720">
    <property type="entry name" value="ALDH-like"/>
    <property type="match status" value="1"/>
</dbReference>
<accession>A0ABT1LGX6</accession>
<dbReference type="RefSeq" id="WP_254745758.1">
    <property type="nucleotide sequence ID" value="NZ_JANCLU010000025.1"/>
</dbReference>
<keyword evidence="4 7" id="KW-0521">NADP</keyword>
<evidence type="ECO:0000256" key="7">
    <source>
        <dbReference type="HAMAP-Rule" id="MF_00412"/>
    </source>
</evidence>
<keyword evidence="2 7" id="KW-0028">Amino-acid biosynthesis</keyword>
<dbReference type="InterPro" id="IPR000965">
    <property type="entry name" value="GPR_dom"/>
</dbReference>
<comment type="pathway">
    <text evidence="1 7">Amino-acid biosynthesis; L-proline biosynthesis; L-glutamate 5-semialdehyde from L-glutamate: step 2/2.</text>
</comment>
<comment type="similarity">
    <text evidence="7">Belongs to the gamma-glutamyl phosphate reductase family.</text>
</comment>
<evidence type="ECO:0000256" key="2">
    <source>
        <dbReference type="ARBA" id="ARBA00022605"/>
    </source>
</evidence>
<evidence type="ECO:0000313" key="9">
    <source>
        <dbReference type="EMBL" id="MCP8940699.1"/>
    </source>
</evidence>
<protein>
    <recommendedName>
        <fullName evidence="7">Gamma-glutamyl phosphate reductase</fullName>
        <shortName evidence="7">GPR</shortName>
        <ecNumber evidence="7">1.2.1.41</ecNumber>
    </recommendedName>
    <alternativeName>
        <fullName evidence="7">Glutamate-5-semialdehyde dehydrogenase</fullName>
    </alternativeName>
    <alternativeName>
        <fullName evidence="7">Glutamyl-gamma-semialdehyde dehydrogenase</fullName>
        <shortName evidence="7">GSA dehydrogenase</shortName>
    </alternativeName>
</protein>
<keyword evidence="7" id="KW-0963">Cytoplasm</keyword>
<dbReference type="PANTHER" id="PTHR11063:SF8">
    <property type="entry name" value="DELTA-1-PYRROLINE-5-CARBOXYLATE SYNTHASE"/>
    <property type="match status" value="1"/>
</dbReference>
<dbReference type="PIRSF" id="PIRSF000151">
    <property type="entry name" value="GPR"/>
    <property type="match status" value="1"/>
</dbReference>
<dbReference type="Gene3D" id="3.40.309.10">
    <property type="entry name" value="Aldehyde Dehydrogenase, Chain A, domain 2"/>
    <property type="match status" value="1"/>
</dbReference>
<evidence type="ECO:0000256" key="4">
    <source>
        <dbReference type="ARBA" id="ARBA00022857"/>
    </source>
</evidence>
<evidence type="ECO:0000256" key="6">
    <source>
        <dbReference type="ARBA" id="ARBA00049024"/>
    </source>
</evidence>
<gene>
    <name evidence="7" type="primary">proA</name>
    <name evidence="9" type="ORF">NK718_19405</name>
</gene>
<organism evidence="9 10">
    <name type="scientific">Alsobacter ponti</name>
    <dbReference type="NCBI Taxonomy" id="2962936"/>
    <lineage>
        <taxon>Bacteria</taxon>
        <taxon>Pseudomonadati</taxon>
        <taxon>Pseudomonadota</taxon>
        <taxon>Alphaproteobacteria</taxon>
        <taxon>Hyphomicrobiales</taxon>
        <taxon>Alsobacteraceae</taxon>
        <taxon>Alsobacter</taxon>
    </lineage>
</organism>
<dbReference type="PANTHER" id="PTHR11063">
    <property type="entry name" value="GLUTAMATE SEMIALDEHYDE DEHYDROGENASE"/>
    <property type="match status" value="1"/>
</dbReference>
<dbReference type="EC" id="1.2.1.41" evidence="7"/>
<evidence type="ECO:0000259" key="8">
    <source>
        <dbReference type="Pfam" id="PF00171"/>
    </source>
</evidence>
<keyword evidence="3 7" id="KW-0641">Proline biosynthesis</keyword>